<keyword evidence="1" id="KW-0223">Dioxygenase</keyword>
<dbReference type="Pfam" id="PF05721">
    <property type="entry name" value="PhyH"/>
    <property type="match status" value="1"/>
</dbReference>
<name>A0A3E1R7P3_9BURK</name>
<dbReference type="OrthoDB" id="3562306at2"/>
<dbReference type="InterPro" id="IPR008775">
    <property type="entry name" value="Phytyl_CoA_dOase-like"/>
</dbReference>
<dbReference type="Gene3D" id="2.60.120.620">
    <property type="entry name" value="q2cbj1_9rhob like domain"/>
    <property type="match status" value="1"/>
</dbReference>
<sequence length="404" mass="43063">MVPTAAPSLATTSAAAPASGYLQAAQCQVSDLDALRQTATQATDCPQATHILQGVPVYEARALRVGQGRAADPAAWRNALMAEWARVWQSGPGVLVVQGLYPDVGVVDATTHTFQTLIEESRKAGHAGDHFAKPGANDRVWNALEKLCLRAPDVFAAYYGNALLATVCEAWLGPAYQITSQINCVNPGGQAQVAHRDYHLGFFNAAGAERFPTHVHRLSPLLTLQGAVAHVDMPLESGPTLYLPHSQKYLPGYLVSGVPAFQAYFDSHHVQLPLAKGDGIFFNPALMHAAGTNRSSHIRRMANLLQISSAFGRCMESVDRVRMAQQLYPSLCVAQGTMDPANVAAAIAACAEGYAFPTNLDRDPPLGGLAPQSQQDLMRSALAQGISAADFNATLQAQAQTRLS</sequence>
<keyword evidence="2" id="KW-1185">Reference proteome</keyword>
<accession>A0A3E1R7P3</accession>
<dbReference type="RefSeq" id="WP_117179822.1">
    <property type="nucleotide sequence ID" value="NZ_QFZK01000019.1"/>
</dbReference>
<dbReference type="Proteomes" id="UP000260665">
    <property type="component" value="Unassembled WGS sequence"/>
</dbReference>
<dbReference type="SUPFAM" id="SSF51197">
    <property type="entry name" value="Clavaminate synthase-like"/>
    <property type="match status" value="1"/>
</dbReference>
<dbReference type="GO" id="GO:0048244">
    <property type="term" value="F:phytanoyl-CoA dioxygenase activity"/>
    <property type="evidence" value="ECO:0007669"/>
    <property type="project" value="InterPro"/>
</dbReference>
<evidence type="ECO:0000313" key="2">
    <source>
        <dbReference type="Proteomes" id="UP000260665"/>
    </source>
</evidence>
<evidence type="ECO:0000313" key="1">
    <source>
        <dbReference type="EMBL" id="RFO95263.1"/>
    </source>
</evidence>
<reference evidence="1 2" key="1">
    <citation type="submission" date="2018-05" db="EMBL/GenBank/DDBJ databases">
        <title>Rhodoferax soyangensis sp.nov., isolated from an oligotrophic freshwater lake.</title>
        <authorList>
            <person name="Park M."/>
        </authorList>
    </citation>
    <scope>NUCLEOTIDE SEQUENCE [LARGE SCALE GENOMIC DNA]</scope>
    <source>
        <strain evidence="1 2">IMCC26218</strain>
    </source>
</reference>
<dbReference type="PANTHER" id="PTHR21308">
    <property type="entry name" value="PHYTANOYL-COA ALPHA-HYDROXYLASE"/>
    <property type="match status" value="1"/>
</dbReference>
<keyword evidence="1" id="KW-0560">Oxidoreductase</keyword>
<organism evidence="1 2">
    <name type="scientific">Rhodoferax lacus</name>
    <dbReference type="NCBI Taxonomy" id="2184758"/>
    <lineage>
        <taxon>Bacteria</taxon>
        <taxon>Pseudomonadati</taxon>
        <taxon>Pseudomonadota</taxon>
        <taxon>Betaproteobacteria</taxon>
        <taxon>Burkholderiales</taxon>
        <taxon>Comamonadaceae</taxon>
        <taxon>Rhodoferax</taxon>
    </lineage>
</organism>
<protein>
    <submittedName>
        <fullName evidence="1">Phytanoyl-CoA dioxygenase</fullName>
    </submittedName>
</protein>
<proteinExistence type="predicted"/>
<comment type="caution">
    <text evidence="1">The sequence shown here is derived from an EMBL/GenBank/DDBJ whole genome shotgun (WGS) entry which is preliminary data.</text>
</comment>
<dbReference type="InterPro" id="IPR047128">
    <property type="entry name" value="PhyH"/>
</dbReference>
<dbReference type="AlphaFoldDB" id="A0A3E1R7P3"/>
<dbReference type="EMBL" id="QFZK01000019">
    <property type="protein sequence ID" value="RFO95263.1"/>
    <property type="molecule type" value="Genomic_DNA"/>
</dbReference>
<dbReference type="GO" id="GO:0001561">
    <property type="term" value="P:fatty acid alpha-oxidation"/>
    <property type="evidence" value="ECO:0007669"/>
    <property type="project" value="InterPro"/>
</dbReference>
<gene>
    <name evidence="1" type="ORF">DIC66_19310</name>
</gene>
<dbReference type="PANTHER" id="PTHR21308:SF8">
    <property type="entry name" value="PHYTANOYL-COA DIOXYGENASE FAMILY PROTEIN (AFU_ORTHOLOGUE AFUA_2G09620)"/>
    <property type="match status" value="1"/>
</dbReference>